<name>A0A3M7RTD6_BRAPC</name>
<feature type="compositionally biased region" description="Polar residues" evidence="1">
    <location>
        <begin position="242"/>
        <end position="273"/>
    </location>
</feature>
<evidence type="ECO:0000313" key="3">
    <source>
        <dbReference type="Proteomes" id="UP000276133"/>
    </source>
</evidence>
<organism evidence="2 3">
    <name type="scientific">Brachionus plicatilis</name>
    <name type="common">Marine rotifer</name>
    <name type="synonym">Brachionus muelleri</name>
    <dbReference type="NCBI Taxonomy" id="10195"/>
    <lineage>
        <taxon>Eukaryota</taxon>
        <taxon>Metazoa</taxon>
        <taxon>Spiralia</taxon>
        <taxon>Gnathifera</taxon>
        <taxon>Rotifera</taxon>
        <taxon>Eurotatoria</taxon>
        <taxon>Monogononta</taxon>
        <taxon>Pseudotrocha</taxon>
        <taxon>Ploima</taxon>
        <taxon>Brachionidae</taxon>
        <taxon>Brachionus</taxon>
    </lineage>
</organism>
<gene>
    <name evidence="2" type="ORF">BpHYR1_018524</name>
</gene>
<feature type="region of interest" description="Disordered" evidence="1">
    <location>
        <begin position="49"/>
        <end position="76"/>
    </location>
</feature>
<reference evidence="2 3" key="1">
    <citation type="journal article" date="2018" name="Sci. Rep.">
        <title>Genomic signatures of local adaptation to the degree of environmental predictability in rotifers.</title>
        <authorList>
            <person name="Franch-Gras L."/>
            <person name="Hahn C."/>
            <person name="Garcia-Roger E.M."/>
            <person name="Carmona M.J."/>
            <person name="Serra M."/>
            <person name="Gomez A."/>
        </authorList>
    </citation>
    <scope>NUCLEOTIDE SEQUENCE [LARGE SCALE GENOMIC DNA]</scope>
    <source>
        <strain evidence="2">HYR1</strain>
    </source>
</reference>
<accession>A0A3M7RTD6</accession>
<dbReference type="AlphaFoldDB" id="A0A3M7RTD6"/>
<dbReference type="OrthoDB" id="10038179at2759"/>
<feature type="compositionally biased region" description="Basic residues" evidence="1">
    <location>
        <begin position="64"/>
        <end position="73"/>
    </location>
</feature>
<dbReference type="Proteomes" id="UP000276133">
    <property type="component" value="Unassembled WGS sequence"/>
</dbReference>
<proteinExistence type="predicted"/>
<evidence type="ECO:0000256" key="1">
    <source>
        <dbReference type="SAM" id="MobiDB-lite"/>
    </source>
</evidence>
<comment type="caution">
    <text evidence="2">The sequence shown here is derived from an EMBL/GenBank/DDBJ whole genome shotgun (WGS) entry which is preliminary data.</text>
</comment>
<feature type="region of interest" description="Disordered" evidence="1">
    <location>
        <begin position="241"/>
        <end position="282"/>
    </location>
</feature>
<dbReference type="EMBL" id="REGN01002709">
    <property type="protein sequence ID" value="RNA26585.1"/>
    <property type="molecule type" value="Genomic_DNA"/>
</dbReference>
<sequence length="282" mass="31798">MDVLELPRPVINFLRTMSKEMHRYSLCWDIYGGTENVTLTLTWKLNCDDSSDSGEARSETKSPKSPRKAKKQAKQLQHSRLDTLKTCSRFLTDKRNAQSDYKQQQCEDLNPYYYTKDKLLDASISSVYSGGSNTPIKNSHKICDKRRPRGKSLEINEKKEPSCENKLDSIKRDTIPLSKFNLGSDPWIRRDSFDKNVNRSDIDKEVKLMSLIETITGEENTPEPKSQSVSVTNNAGPCFKINSGNHTNTGTNFSSSSKMTNGASNTSAGNSKVTFDPNLEYI</sequence>
<keyword evidence="3" id="KW-1185">Reference proteome</keyword>
<protein>
    <submittedName>
        <fullName evidence="2">Uncharacterized protein</fullName>
    </submittedName>
</protein>
<evidence type="ECO:0000313" key="2">
    <source>
        <dbReference type="EMBL" id="RNA26585.1"/>
    </source>
</evidence>